<feature type="compositionally biased region" description="Basic and acidic residues" evidence="1">
    <location>
        <begin position="1"/>
        <end position="12"/>
    </location>
</feature>
<dbReference type="EMBL" id="JAVRRT010000023">
    <property type="protein sequence ID" value="KAK5163733.1"/>
    <property type="molecule type" value="Genomic_DNA"/>
</dbReference>
<feature type="region of interest" description="Disordered" evidence="1">
    <location>
        <begin position="1"/>
        <end position="70"/>
    </location>
</feature>
<organism evidence="2 3">
    <name type="scientific">Saxophila tyrrhenica</name>
    <dbReference type="NCBI Taxonomy" id="1690608"/>
    <lineage>
        <taxon>Eukaryota</taxon>
        <taxon>Fungi</taxon>
        <taxon>Dikarya</taxon>
        <taxon>Ascomycota</taxon>
        <taxon>Pezizomycotina</taxon>
        <taxon>Dothideomycetes</taxon>
        <taxon>Dothideomycetidae</taxon>
        <taxon>Mycosphaerellales</taxon>
        <taxon>Extremaceae</taxon>
        <taxon>Saxophila</taxon>
    </lineage>
</organism>
<dbReference type="GeneID" id="89931734"/>
<dbReference type="Proteomes" id="UP001337655">
    <property type="component" value="Unassembled WGS sequence"/>
</dbReference>
<gene>
    <name evidence="2" type="ORF">LTR77_010406</name>
</gene>
<name>A0AAV9NVG0_9PEZI</name>
<keyword evidence="3" id="KW-1185">Reference proteome</keyword>
<comment type="caution">
    <text evidence="2">The sequence shown here is derived from an EMBL/GenBank/DDBJ whole genome shotgun (WGS) entry which is preliminary data.</text>
</comment>
<protein>
    <submittedName>
        <fullName evidence="2">Uncharacterized protein</fullName>
    </submittedName>
</protein>
<accession>A0AAV9NVG0</accession>
<evidence type="ECO:0000313" key="2">
    <source>
        <dbReference type="EMBL" id="KAK5163733.1"/>
    </source>
</evidence>
<proteinExistence type="predicted"/>
<reference evidence="2 3" key="1">
    <citation type="submission" date="2023-08" db="EMBL/GenBank/DDBJ databases">
        <title>Black Yeasts Isolated from many extreme environments.</title>
        <authorList>
            <person name="Coleine C."/>
            <person name="Stajich J.E."/>
            <person name="Selbmann L."/>
        </authorList>
    </citation>
    <scope>NUCLEOTIDE SEQUENCE [LARGE SCALE GENOMIC DNA]</scope>
    <source>
        <strain evidence="2 3">CCFEE 5935</strain>
    </source>
</reference>
<dbReference type="RefSeq" id="XP_064654135.1">
    <property type="nucleotide sequence ID" value="XM_064807626.1"/>
</dbReference>
<dbReference type="AlphaFoldDB" id="A0AAV9NVG0"/>
<sequence>MPLDSAAKENRAPRPAKMAKGKVSVGSLFDQQDRITKGSSRKDIRAPRDGGISKTHRPTNHFSQYTKPKKPAFHPAYLSFAETSNDYRSALGVANDQQLKPIHDELVARVDGFNVHSRTAEEASGLPTDADYDALGEDHAALSRLLDDDEMIVQTQHKDGTKTKKQVKLGDTMQAFEKMAATKRAELQRLCKDLKDVVAEISATRESIVATEASDVKRARKTFKAELASIAQDAGAVREQLHGEVEEARKDDQAFRAKIRKVFDQLMAEMDEME</sequence>
<feature type="compositionally biased region" description="Basic and acidic residues" evidence="1">
    <location>
        <begin position="31"/>
        <end position="48"/>
    </location>
</feature>
<evidence type="ECO:0000313" key="3">
    <source>
        <dbReference type="Proteomes" id="UP001337655"/>
    </source>
</evidence>
<evidence type="ECO:0000256" key="1">
    <source>
        <dbReference type="SAM" id="MobiDB-lite"/>
    </source>
</evidence>